<organism evidence="3 4">
    <name type="scientific">Funneliformis caledonium</name>
    <dbReference type="NCBI Taxonomy" id="1117310"/>
    <lineage>
        <taxon>Eukaryota</taxon>
        <taxon>Fungi</taxon>
        <taxon>Fungi incertae sedis</taxon>
        <taxon>Mucoromycota</taxon>
        <taxon>Glomeromycotina</taxon>
        <taxon>Glomeromycetes</taxon>
        <taxon>Glomerales</taxon>
        <taxon>Glomeraceae</taxon>
        <taxon>Funneliformis</taxon>
    </lineage>
</organism>
<feature type="region of interest" description="Disordered" evidence="1">
    <location>
        <begin position="161"/>
        <end position="235"/>
    </location>
</feature>
<sequence>MKILYKALFAISCIVATGLADPQAKEANGKGGGKPTERLTCKIVEPAPNTVWTMGQPQTASWSCNVKGPIESQPPEQLIHIELGTGTGREDFLYVDTIDAIAKAREVKFIWNLLETYPEGTNYIVRLRSKLKGDPEPVTVEEANLLPWVYSGPITIIKKGTDPKSLPKAVTKTPTNAVPETNAKNPKEADAKAPYAPKTKEADGPKGKDAAKTKAVEGTAAKPDSNASATPDANSAASTELGNILLLGLGMVSSYLAL</sequence>
<dbReference type="Proteomes" id="UP000789570">
    <property type="component" value="Unassembled WGS sequence"/>
</dbReference>
<reference evidence="3" key="1">
    <citation type="submission" date="2021-06" db="EMBL/GenBank/DDBJ databases">
        <authorList>
            <person name="Kallberg Y."/>
            <person name="Tangrot J."/>
            <person name="Rosling A."/>
        </authorList>
    </citation>
    <scope>NUCLEOTIDE SEQUENCE</scope>
    <source>
        <strain evidence="3">UK204</strain>
    </source>
</reference>
<proteinExistence type="predicted"/>
<evidence type="ECO:0000313" key="3">
    <source>
        <dbReference type="EMBL" id="CAG8492358.1"/>
    </source>
</evidence>
<feature type="compositionally biased region" description="Basic and acidic residues" evidence="1">
    <location>
        <begin position="198"/>
        <end position="215"/>
    </location>
</feature>
<keyword evidence="2" id="KW-0732">Signal</keyword>
<dbReference type="EMBL" id="CAJVPQ010000560">
    <property type="protein sequence ID" value="CAG8492358.1"/>
    <property type="molecule type" value="Genomic_DNA"/>
</dbReference>
<keyword evidence="4" id="KW-1185">Reference proteome</keyword>
<dbReference type="AlphaFoldDB" id="A0A9N8WPL2"/>
<evidence type="ECO:0000256" key="1">
    <source>
        <dbReference type="SAM" id="MobiDB-lite"/>
    </source>
</evidence>
<comment type="caution">
    <text evidence="3">The sequence shown here is derived from an EMBL/GenBank/DDBJ whole genome shotgun (WGS) entry which is preliminary data.</text>
</comment>
<name>A0A9N8WPL2_9GLOM</name>
<gene>
    <name evidence="3" type="ORF">FCALED_LOCUS3280</name>
</gene>
<dbReference type="OrthoDB" id="2443077at2759"/>
<feature type="compositionally biased region" description="Polar residues" evidence="1">
    <location>
        <begin position="172"/>
        <end position="184"/>
    </location>
</feature>
<accession>A0A9N8WPL2</accession>
<feature type="compositionally biased region" description="Polar residues" evidence="1">
    <location>
        <begin position="225"/>
        <end position="235"/>
    </location>
</feature>
<feature type="signal peptide" evidence="2">
    <location>
        <begin position="1"/>
        <end position="20"/>
    </location>
</feature>
<feature type="chain" id="PRO_5040303916" evidence="2">
    <location>
        <begin position="21"/>
        <end position="258"/>
    </location>
</feature>
<evidence type="ECO:0000256" key="2">
    <source>
        <dbReference type="SAM" id="SignalP"/>
    </source>
</evidence>
<evidence type="ECO:0000313" key="4">
    <source>
        <dbReference type="Proteomes" id="UP000789570"/>
    </source>
</evidence>
<protein>
    <submittedName>
        <fullName evidence="3">6961_t:CDS:1</fullName>
    </submittedName>
</protein>